<proteinExistence type="predicted"/>
<dbReference type="EMBL" id="MBPK01000040">
    <property type="protein sequence ID" value="PKT80770.1"/>
    <property type="molecule type" value="Genomic_DNA"/>
</dbReference>
<dbReference type="AlphaFoldDB" id="A0A2N3PIM2"/>
<dbReference type="Proteomes" id="UP000233350">
    <property type="component" value="Unassembled WGS sequence"/>
</dbReference>
<evidence type="ECO:0000313" key="2">
    <source>
        <dbReference type="Proteomes" id="UP000233350"/>
    </source>
</evidence>
<dbReference type="PROSITE" id="PS51257">
    <property type="entry name" value="PROKAR_LIPOPROTEIN"/>
    <property type="match status" value="1"/>
</dbReference>
<dbReference type="RefSeq" id="WP_006801694.1">
    <property type="nucleotide sequence ID" value="NZ_CABKOI010000021.1"/>
</dbReference>
<reference evidence="1 2" key="1">
    <citation type="submission" date="2016-07" db="EMBL/GenBank/DDBJ databases">
        <title>Detection of Helicobacter winghamensis from caecal content of red fox (Vulpes vulpes).</title>
        <authorList>
            <person name="Zanoni R.G."/>
            <person name="Florio D."/>
            <person name="Caffara M."/>
            <person name="Renzi M."/>
            <person name="Parisi A."/>
            <person name="Pasquali F."/>
            <person name="Manfreda G."/>
        </authorList>
    </citation>
    <scope>NUCLEOTIDE SEQUENCE [LARGE SCALE GENOMIC DNA]</scope>
    <source>
        <strain evidence="1 2">295_13</strain>
    </source>
</reference>
<organism evidence="1 2">
    <name type="scientific">Helicobacter winghamensis</name>
    <dbReference type="NCBI Taxonomy" id="157268"/>
    <lineage>
        <taxon>Bacteria</taxon>
        <taxon>Pseudomonadati</taxon>
        <taxon>Campylobacterota</taxon>
        <taxon>Epsilonproteobacteria</taxon>
        <taxon>Campylobacterales</taxon>
        <taxon>Helicobacteraceae</taxon>
        <taxon>Helicobacter</taxon>
    </lineage>
</organism>
<gene>
    <name evidence="1" type="ORF">BCM31_02050</name>
</gene>
<comment type="caution">
    <text evidence="1">The sequence shown here is derived from an EMBL/GenBank/DDBJ whole genome shotgun (WGS) entry which is preliminary data.</text>
</comment>
<sequence length="121" mass="13874">MVKYYSELLFLGAFVLLSTGCDEKSLNDLENKAGQTLQNAMQDSGLKDTLNSHTQKLNDFLYSNKTQEFVEKQTQILKEGANELEKIIESNKTKEFLQQQMENLNEFLNNNKSNTQNTESI</sequence>
<keyword evidence="2" id="KW-1185">Reference proteome</keyword>
<accession>A0A2N3PIM2</accession>
<protein>
    <submittedName>
        <fullName evidence="1">Uncharacterized protein</fullName>
    </submittedName>
</protein>
<evidence type="ECO:0000313" key="1">
    <source>
        <dbReference type="EMBL" id="PKT80770.1"/>
    </source>
</evidence>
<dbReference type="GeneID" id="97289701"/>
<dbReference type="OrthoDB" id="5325288at2"/>
<name>A0A2N3PIM2_9HELI</name>